<evidence type="ECO:0000313" key="3">
    <source>
        <dbReference type="Proteomes" id="UP000187172"/>
    </source>
</evidence>
<keyword evidence="2" id="KW-0808">Transferase</keyword>
<protein>
    <submittedName>
        <fullName evidence="2">GNAT family N-acetyltransferase</fullName>
    </submittedName>
</protein>
<dbReference type="Proteomes" id="UP000187172">
    <property type="component" value="Unassembled WGS sequence"/>
</dbReference>
<comment type="caution">
    <text evidence="2">The sequence shown here is derived from an EMBL/GenBank/DDBJ whole genome shotgun (WGS) entry which is preliminary data.</text>
</comment>
<evidence type="ECO:0000313" key="2">
    <source>
        <dbReference type="EMBL" id="OMF53723.1"/>
    </source>
</evidence>
<sequence length="162" mass="19482">MEFRLDLVPHKRRQVIYNLMQLYMYDFSRYQDIVVDDNGKFPEYPGIDEYWRRGTGKHAFLISYDKVPAGFALVDRLYDPIEGDFYMTEFFIMQKYRRTGMGTWAAQSLFDRFKGRWKVTQIKNNLPAQAFWRKVIGSYTNERYSEKVHPQYGNISQYFSSL</sequence>
<proteinExistence type="predicted"/>
<dbReference type="SUPFAM" id="SSF55729">
    <property type="entry name" value="Acyl-CoA N-acyltransferases (Nat)"/>
    <property type="match status" value="1"/>
</dbReference>
<dbReference type="RefSeq" id="WP_076171413.1">
    <property type="nucleotide sequence ID" value="NZ_MRTP01000004.1"/>
</dbReference>
<name>A0A1R1EPG3_9BACL</name>
<reference evidence="2 3" key="1">
    <citation type="submission" date="2016-11" db="EMBL/GenBank/DDBJ databases">
        <title>Paenibacillus species isolates.</title>
        <authorList>
            <person name="Beno S.M."/>
        </authorList>
    </citation>
    <scope>NUCLEOTIDE SEQUENCE [LARGE SCALE GENOMIC DNA]</scope>
    <source>
        <strain evidence="2 3">FSL R5-0378</strain>
    </source>
</reference>
<dbReference type="STRING" id="297318.BK138_18030"/>
<organism evidence="2 3">
    <name type="scientific">Paenibacillus rhizosphaerae</name>
    <dbReference type="NCBI Taxonomy" id="297318"/>
    <lineage>
        <taxon>Bacteria</taxon>
        <taxon>Bacillati</taxon>
        <taxon>Bacillota</taxon>
        <taxon>Bacilli</taxon>
        <taxon>Bacillales</taxon>
        <taxon>Paenibacillaceae</taxon>
        <taxon>Paenibacillus</taxon>
    </lineage>
</organism>
<dbReference type="AlphaFoldDB" id="A0A1R1EPG3"/>
<accession>A0A1R1EPG3</accession>
<dbReference type="EMBL" id="MRTP01000004">
    <property type="protein sequence ID" value="OMF53723.1"/>
    <property type="molecule type" value="Genomic_DNA"/>
</dbReference>
<dbReference type="Pfam" id="PF00583">
    <property type="entry name" value="Acetyltransf_1"/>
    <property type="match status" value="1"/>
</dbReference>
<dbReference type="InterPro" id="IPR000182">
    <property type="entry name" value="GNAT_dom"/>
</dbReference>
<evidence type="ECO:0000259" key="1">
    <source>
        <dbReference type="PROSITE" id="PS51186"/>
    </source>
</evidence>
<dbReference type="Gene3D" id="3.40.630.30">
    <property type="match status" value="1"/>
</dbReference>
<dbReference type="InterPro" id="IPR016181">
    <property type="entry name" value="Acyl_CoA_acyltransferase"/>
</dbReference>
<feature type="domain" description="N-acetyltransferase" evidence="1">
    <location>
        <begin position="17"/>
        <end position="162"/>
    </location>
</feature>
<keyword evidence="3" id="KW-1185">Reference proteome</keyword>
<gene>
    <name evidence="2" type="ORF">BK138_18030</name>
</gene>
<dbReference type="GO" id="GO:0016747">
    <property type="term" value="F:acyltransferase activity, transferring groups other than amino-acyl groups"/>
    <property type="evidence" value="ECO:0007669"/>
    <property type="project" value="InterPro"/>
</dbReference>
<dbReference type="PROSITE" id="PS51186">
    <property type="entry name" value="GNAT"/>
    <property type="match status" value="1"/>
</dbReference>